<dbReference type="Proteomes" id="UP001170717">
    <property type="component" value="Unassembled WGS sequence"/>
</dbReference>
<gene>
    <name evidence="1" type="ORF">AVL57_10835</name>
    <name evidence="2" type="ORF">Q4527_16765</name>
</gene>
<dbReference type="Proteomes" id="UP000056750">
    <property type="component" value="Chromosome"/>
</dbReference>
<dbReference type="InterPro" id="IPR029063">
    <property type="entry name" value="SAM-dependent_MTases_sf"/>
</dbReference>
<name>A0AAW7Z7G7_9ALTE</name>
<reference evidence="2" key="2">
    <citation type="submission" date="2023-07" db="EMBL/GenBank/DDBJ databases">
        <title>Genome content predicts the carbon catabolic preferences of heterotrophic bacteria.</title>
        <authorList>
            <person name="Gralka M."/>
        </authorList>
    </citation>
    <scope>NUCLEOTIDE SEQUENCE</scope>
    <source>
        <strain evidence="2">F2M12</strain>
    </source>
</reference>
<dbReference type="KEGG" id="asq:AVL57_10835"/>
<organism evidence="2 4">
    <name type="scientific">Alteromonas stellipolaris</name>
    <dbReference type="NCBI Taxonomy" id="233316"/>
    <lineage>
        <taxon>Bacteria</taxon>
        <taxon>Pseudomonadati</taxon>
        <taxon>Pseudomonadota</taxon>
        <taxon>Gammaproteobacteria</taxon>
        <taxon>Alteromonadales</taxon>
        <taxon>Alteromonadaceae</taxon>
        <taxon>Alteromonas/Salinimonas group</taxon>
        <taxon>Alteromonas</taxon>
    </lineage>
</organism>
<sequence length="198" mass="21966">MTESFSKPFSQACENNKAPILAVLNRTFANCKGVLEIGSGTGQHAVYFAENLPHLQWHCSDQPDYHEGIAAWLKDAALPNVSKPVALTIGKDSFPSLAVQGIYSANTAHIMQRHEAELLMKLVSEYLPSGGVFCQYGPFTIGGEFSSESNRSFHESLIERGYGGYRDISELTGWSQDLVLREIHKMPANNLLLEWHKP</sequence>
<dbReference type="AlphaFoldDB" id="A0AAW7Z7G7"/>
<dbReference type="Pfam" id="PF06080">
    <property type="entry name" value="DUF938"/>
    <property type="match status" value="1"/>
</dbReference>
<evidence type="ECO:0000313" key="4">
    <source>
        <dbReference type="Proteomes" id="UP001170717"/>
    </source>
</evidence>
<evidence type="ECO:0000313" key="2">
    <source>
        <dbReference type="EMBL" id="MDO6579056.1"/>
    </source>
</evidence>
<evidence type="ECO:0000313" key="1">
    <source>
        <dbReference type="EMBL" id="AMJ74413.1"/>
    </source>
</evidence>
<dbReference type="EMBL" id="CP013926">
    <property type="protein sequence ID" value="AMJ74413.1"/>
    <property type="molecule type" value="Genomic_DNA"/>
</dbReference>
<dbReference type="SUPFAM" id="SSF53335">
    <property type="entry name" value="S-adenosyl-L-methionine-dependent methyltransferases"/>
    <property type="match status" value="1"/>
</dbReference>
<dbReference type="Gene3D" id="3.40.50.150">
    <property type="entry name" value="Vaccinia Virus protein VP39"/>
    <property type="match status" value="1"/>
</dbReference>
<dbReference type="InterPro" id="IPR010342">
    <property type="entry name" value="DUF938"/>
</dbReference>
<protein>
    <submittedName>
        <fullName evidence="2">DUF938 domain-containing protein</fullName>
    </submittedName>
</protein>
<dbReference type="PANTHER" id="PTHR20974:SF0">
    <property type="entry name" value="UPF0585 PROTEIN CG18661"/>
    <property type="match status" value="1"/>
</dbReference>
<keyword evidence="3" id="KW-1185">Reference proteome</keyword>
<accession>A0AAW7Z7G7</accession>
<dbReference type="EMBL" id="JAUOQI010000015">
    <property type="protein sequence ID" value="MDO6579056.1"/>
    <property type="molecule type" value="Genomic_DNA"/>
</dbReference>
<proteinExistence type="predicted"/>
<evidence type="ECO:0000313" key="3">
    <source>
        <dbReference type="Proteomes" id="UP000056750"/>
    </source>
</evidence>
<reference evidence="1 3" key="1">
    <citation type="submission" date="2015-12" db="EMBL/GenBank/DDBJ databases">
        <title>Intraspecies pangenome expansion in the marine bacterium Alteromonas.</title>
        <authorList>
            <person name="Lopez-Perez M."/>
            <person name="Rodriguez-Valera F."/>
        </authorList>
    </citation>
    <scope>NUCLEOTIDE SEQUENCE [LARGE SCALE GENOMIC DNA]</scope>
    <source>
        <strain evidence="1 3">LMG 21861</strain>
    </source>
</reference>
<dbReference type="RefSeq" id="WP_057793271.1">
    <property type="nucleotide sequence ID" value="NZ_CAXIBE010000012.1"/>
</dbReference>
<dbReference type="PANTHER" id="PTHR20974">
    <property type="entry name" value="UPF0585 PROTEIN CG18661"/>
    <property type="match status" value="1"/>
</dbReference>